<name>A0A426RHZ2_9FLAO</name>
<dbReference type="OrthoDB" id="1410704at2"/>
<proteinExistence type="predicted"/>
<dbReference type="PROSITE" id="PS00041">
    <property type="entry name" value="HTH_ARAC_FAMILY_1"/>
    <property type="match status" value="1"/>
</dbReference>
<dbReference type="InterPro" id="IPR011051">
    <property type="entry name" value="RmlC_Cupin_sf"/>
</dbReference>
<accession>A0A426RHZ2</accession>
<dbReference type="PROSITE" id="PS01124">
    <property type="entry name" value="HTH_ARAC_FAMILY_2"/>
    <property type="match status" value="1"/>
</dbReference>
<reference evidence="6" key="1">
    <citation type="submission" date="2018-12" db="EMBL/GenBank/DDBJ databases">
        <title>Maribacter lutimaris sp. nov., isolated from marine sediment.</title>
        <authorList>
            <person name="Kim K.K."/>
        </authorList>
    </citation>
    <scope>NUCLEOTIDE SEQUENCE [LARGE SCALE GENOMIC DNA]</scope>
    <source>
        <strain evidence="6">PoM-212</strain>
    </source>
</reference>
<dbReference type="InterPro" id="IPR018060">
    <property type="entry name" value="HTH_AraC"/>
</dbReference>
<dbReference type="EMBL" id="QUSX01000002">
    <property type="protein sequence ID" value="RRQ48604.1"/>
    <property type="molecule type" value="Genomic_DNA"/>
</dbReference>
<dbReference type="Pfam" id="PF12833">
    <property type="entry name" value="HTH_18"/>
    <property type="match status" value="1"/>
</dbReference>
<dbReference type="InterPro" id="IPR009057">
    <property type="entry name" value="Homeodomain-like_sf"/>
</dbReference>
<keyword evidence="6" id="KW-1185">Reference proteome</keyword>
<keyword evidence="3" id="KW-0804">Transcription</keyword>
<dbReference type="SUPFAM" id="SSF51182">
    <property type="entry name" value="RmlC-like cupins"/>
    <property type="match status" value="1"/>
</dbReference>
<evidence type="ECO:0000256" key="2">
    <source>
        <dbReference type="ARBA" id="ARBA00023125"/>
    </source>
</evidence>
<keyword evidence="2" id="KW-0238">DNA-binding</keyword>
<dbReference type="GO" id="GO:0043565">
    <property type="term" value="F:sequence-specific DNA binding"/>
    <property type="evidence" value="ECO:0007669"/>
    <property type="project" value="InterPro"/>
</dbReference>
<dbReference type="InterPro" id="IPR018062">
    <property type="entry name" value="HTH_AraC-typ_CS"/>
</dbReference>
<dbReference type="SMART" id="SM00342">
    <property type="entry name" value="HTH_ARAC"/>
    <property type="match status" value="1"/>
</dbReference>
<dbReference type="Gene3D" id="1.10.10.60">
    <property type="entry name" value="Homeodomain-like"/>
    <property type="match status" value="2"/>
</dbReference>
<dbReference type="Gene3D" id="2.60.120.10">
    <property type="entry name" value="Jelly Rolls"/>
    <property type="match status" value="1"/>
</dbReference>
<gene>
    <name evidence="5" type="ORF">DZC72_13000</name>
</gene>
<evidence type="ECO:0000313" key="5">
    <source>
        <dbReference type="EMBL" id="RRQ48604.1"/>
    </source>
</evidence>
<dbReference type="Proteomes" id="UP000286990">
    <property type="component" value="Unassembled WGS sequence"/>
</dbReference>
<dbReference type="AlphaFoldDB" id="A0A426RHZ2"/>
<dbReference type="PANTHER" id="PTHR43280">
    <property type="entry name" value="ARAC-FAMILY TRANSCRIPTIONAL REGULATOR"/>
    <property type="match status" value="1"/>
</dbReference>
<organism evidence="5 6">
    <name type="scientific">Maribacter algicola</name>
    <dbReference type="NCBI Taxonomy" id="2498892"/>
    <lineage>
        <taxon>Bacteria</taxon>
        <taxon>Pseudomonadati</taxon>
        <taxon>Bacteroidota</taxon>
        <taxon>Flavobacteriia</taxon>
        <taxon>Flavobacteriales</taxon>
        <taxon>Flavobacteriaceae</taxon>
        <taxon>Maribacter</taxon>
    </lineage>
</organism>
<evidence type="ECO:0000259" key="4">
    <source>
        <dbReference type="PROSITE" id="PS01124"/>
    </source>
</evidence>
<evidence type="ECO:0000256" key="1">
    <source>
        <dbReference type="ARBA" id="ARBA00023015"/>
    </source>
</evidence>
<dbReference type="GO" id="GO:0003700">
    <property type="term" value="F:DNA-binding transcription factor activity"/>
    <property type="evidence" value="ECO:0007669"/>
    <property type="project" value="InterPro"/>
</dbReference>
<keyword evidence="1" id="KW-0805">Transcription regulation</keyword>
<dbReference type="RefSeq" id="WP_125223322.1">
    <property type="nucleotide sequence ID" value="NZ_QUSX01000002.1"/>
</dbReference>
<protein>
    <submittedName>
        <fullName evidence="5">AraC family transcriptional regulator</fullName>
    </submittedName>
</protein>
<dbReference type="CDD" id="cd06976">
    <property type="entry name" value="cupin_MtlR-like_N"/>
    <property type="match status" value="1"/>
</dbReference>
<dbReference type="PANTHER" id="PTHR43280:SF2">
    <property type="entry name" value="HTH-TYPE TRANSCRIPTIONAL REGULATOR EXSA"/>
    <property type="match status" value="1"/>
</dbReference>
<sequence>MNPILEAIPLGKEKSILGFQYEAPNFETPWHFHPQHELTYIEESVGTKLIGDFVGPYEPGELVLLHSNLPHCWKNINTSEKESKSIVVQWNKGIFSKVPELDAVFDMLRQASKGILFDKKDSARLLPLLQNLPFLEGSELYMQLLQLLTQLSKCSYETISASSFMNDLPTEHGSRMSKTHDFVANNYQRKIFLKELADLVNMSEQSFSRFFVKMMGRSFFTFLNEYRINMAVRMLLDTDYSVSQIGYTCGYESLPFFYKQFNKFKGSSPLVYRKRYRKY</sequence>
<feature type="domain" description="HTH araC/xylS-type" evidence="4">
    <location>
        <begin position="177"/>
        <end position="275"/>
    </location>
</feature>
<dbReference type="SUPFAM" id="SSF46689">
    <property type="entry name" value="Homeodomain-like"/>
    <property type="match status" value="2"/>
</dbReference>
<evidence type="ECO:0000313" key="6">
    <source>
        <dbReference type="Proteomes" id="UP000286990"/>
    </source>
</evidence>
<comment type="caution">
    <text evidence="5">The sequence shown here is derived from an EMBL/GenBank/DDBJ whole genome shotgun (WGS) entry which is preliminary data.</text>
</comment>
<evidence type="ECO:0000256" key="3">
    <source>
        <dbReference type="ARBA" id="ARBA00023163"/>
    </source>
</evidence>
<dbReference type="InterPro" id="IPR014710">
    <property type="entry name" value="RmlC-like_jellyroll"/>
</dbReference>